<dbReference type="EMBL" id="UOGL01000517">
    <property type="protein sequence ID" value="VAX41168.1"/>
    <property type="molecule type" value="Genomic_DNA"/>
</dbReference>
<feature type="non-terminal residue" evidence="2">
    <location>
        <position position="1"/>
    </location>
</feature>
<protein>
    <submittedName>
        <fullName evidence="2">Uncharacterized protein</fullName>
    </submittedName>
</protein>
<reference evidence="2" key="1">
    <citation type="submission" date="2018-06" db="EMBL/GenBank/DDBJ databases">
        <authorList>
            <person name="Zhirakovskaya E."/>
        </authorList>
    </citation>
    <scope>NUCLEOTIDE SEQUENCE</scope>
</reference>
<evidence type="ECO:0000256" key="1">
    <source>
        <dbReference type="SAM" id="MobiDB-lite"/>
    </source>
</evidence>
<evidence type="ECO:0000313" key="2">
    <source>
        <dbReference type="EMBL" id="VAX41168.1"/>
    </source>
</evidence>
<name>A0A3B1DY57_9ZZZZ</name>
<dbReference type="AlphaFoldDB" id="A0A3B1DY57"/>
<feature type="region of interest" description="Disordered" evidence="1">
    <location>
        <begin position="27"/>
        <end position="50"/>
    </location>
</feature>
<organism evidence="2">
    <name type="scientific">hydrothermal vent metagenome</name>
    <dbReference type="NCBI Taxonomy" id="652676"/>
    <lineage>
        <taxon>unclassified sequences</taxon>
        <taxon>metagenomes</taxon>
        <taxon>ecological metagenomes</taxon>
    </lineage>
</organism>
<sequence>WNDEHQRVKKAIAEGEFTGDATRILMGFEPHEEEAPQQGEKRKKNNEDQN</sequence>
<proteinExistence type="predicted"/>
<accession>A0A3B1DY57</accession>
<gene>
    <name evidence="2" type="ORF">MNBD_PLANCTO02-3009</name>
</gene>